<proteinExistence type="inferred from homology"/>
<dbReference type="SUPFAM" id="SSF56553">
    <property type="entry name" value="Insert subdomain of RNA polymerase alpha subunit"/>
    <property type="match status" value="1"/>
</dbReference>
<dbReference type="PANTHER" id="PTHR11800">
    <property type="entry name" value="DNA-DIRECTED RNA POLYMERASE"/>
    <property type="match status" value="1"/>
</dbReference>
<evidence type="ECO:0000256" key="8">
    <source>
        <dbReference type="SAM" id="MobiDB-lite"/>
    </source>
</evidence>
<keyword evidence="5" id="KW-0539">Nucleus</keyword>
<sequence>MVNASTKNKEKKGAAKDGASPDDGPSTSGLPPHLELQRTRIVCGPNMNSYTNSSMTDVEFMASDVPNIFDMARFKKGFSIDITRYEGNDMTFHMKGISCAVANSLRRIMLAETPTVAIEHVFILNNTSLISDEMLSHRLGLLPLNLHPRYLKYRLDGEPATELNTVILKMKLSCHYQPDGTLKNEKVYAEALKWLPHGSEIPDETGCKFVRPQVKFMPGVDPVNADILLAKLRLGQQIELEAHCVKGVGEEHAKWSPVATAWYRFMPEVVLLQPVKDELAKELAGELPGLITVDSDGSAVVNDPLEHDVLLEKVRAMSGEPKWQDVLQLRKVKDHFIFTIESTGAWRPHEIFEYAVKLMMAKCDKVLEGLQKYPPPSDLGAEEWMED</sequence>
<comment type="similarity">
    <text evidence="6">Belongs to the archaeal Rpo3/eukaryotic RPB3 RNA polymerase subunit family.</text>
</comment>
<dbReference type="InterPro" id="IPR036643">
    <property type="entry name" value="RNApol_insert_sf"/>
</dbReference>
<dbReference type="InterPro" id="IPR001514">
    <property type="entry name" value="DNA-dir_RNA_pol_30-40kDasu_CS"/>
</dbReference>
<protein>
    <recommendedName>
        <fullName evidence="2">DNA-directed RNA polymerases I and III subunit RPAC1</fullName>
    </recommendedName>
    <alternativeName>
        <fullName evidence="7">Plastid-encoded RNA polymerase subunit alpha</fullName>
    </alternativeName>
</protein>
<dbReference type="GO" id="GO:0046983">
    <property type="term" value="F:protein dimerization activity"/>
    <property type="evidence" value="ECO:0007669"/>
    <property type="project" value="InterPro"/>
</dbReference>
<evidence type="ECO:0000256" key="1">
    <source>
        <dbReference type="ARBA" id="ARBA00004123"/>
    </source>
</evidence>
<dbReference type="GO" id="GO:0006351">
    <property type="term" value="P:DNA-templated transcription"/>
    <property type="evidence" value="ECO:0007669"/>
    <property type="project" value="InterPro"/>
</dbReference>
<evidence type="ECO:0000256" key="3">
    <source>
        <dbReference type="ARBA" id="ARBA00022478"/>
    </source>
</evidence>
<accession>A0A1D2AB01</accession>
<dbReference type="InterPro" id="IPR033901">
    <property type="entry name" value="RNAPI/III_AC40"/>
</dbReference>
<dbReference type="InterPro" id="IPR050518">
    <property type="entry name" value="Rpo3/RPB3_RNA_Pol_subunit"/>
</dbReference>
<dbReference type="PANTHER" id="PTHR11800:SF13">
    <property type="entry name" value="DNA-DIRECTED RNA POLYMERASES I AND III SUBUNIT RPAC1"/>
    <property type="match status" value="1"/>
</dbReference>
<dbReference type="GO" id="GO:0003677">
    <property type="term" value="F:DNA binding"/>
    <property type="evidence" value="ECO:0007669"/>
    <property type="project" value="InterPro"/>
</dbReference>
<evidence type="ECO:0000313" key="10">
    <source>
        <dbReference type="EMBL" id="JAT76105.1"/>
    </source>
</evidence>
<feature type="domain" description="DNA-directed RNA polymerase RpoA/D/Rpb3-type" evidence="9">
    <location>
        <begin position="89"/>
        <end position="369"/>
    </location>
</feature>
<dbReference type="EMBL" id="GDKF01002517">
    <property type="protein sequence ID" value="JAT76105.1"/>
    <property type="molecule type" value="Transcribed_RNA"/>
</dbReference>
<dbReference type="CDD" id="cd07032">
    <property type="entry name" value="RNAP_I_II_AC40"/>
    <property type="match status" value="1"/>
</dbReference>
<dbReference type="Gene3D" id="2.170.120.12">
    <property type="entry name" value="DNA-directed RNA polymerase, insert domain"/>
    <property type="match status" value="1"/>
</dbReference>
<dbReference type="SMART" id="SM00662">
    <property type="entry name" value="RPOLD"/>
    <property type="match status" value="1"/>
</dbReference>
<feature type="region of interest" description="Disordered" evidence="8">
    <location>
        <begin position="1"/>
        <end position="34"/>
    </location>
</feature>
<evidence type="ECO:0000256" key="5">
    <source>
        <dbReference type="ARBA" id="ARBA00023242"/>
    </source>
</evidence>
<dbReference type="PROSITE" id="PS00446">
    <property type="entry name" value="RNA_POL_D_30KD"/>
    <property type="match status" value="1"/>
</dbReference>
<keyword evidence="4" id="KW-0804">Transcription</keyword>
<gene>
    <name evidence="10" type="ORF">g.9860</name>
</gene>
<dbReference type="GO" id="GO:0003899">
    <property type="term" value="F:DNA-directed RNA polymerase activity"/>
    <property type="evidence" value="ECO:0007669"/>
    <property type="project" value="InterPro"/>
</dbReference>
<evidence type="ECO:0000259" key="9">
    <source>
        <dbReference type="SMART" id="SM00662"/>
    </source>
</evidence>
<evidence type="ECO:0000256" key="4">
    <source>
        <dbReference type="ARBA" id="ARBA00023163"/>
    </source>
</evidence>
<organism evidence="10">
    <name type="scientific">Auxenochlorella protothecoides</name>
    <name type="common">Green microalga</name>
    <name type="synonym">Chlorella protothecoides</name>
    <dbReference type="NCBI Taxonomy" id="3075"/>
    <lineage>
        <taxon>Eukaryota</taxon>
        <taxon>Viridiplantae</taxon>
        <taxon>Chlorophyta</taxon>
        <taxon>core chlorophytes</taxon>
        <taxon>Trebouxiophyceae</taxon>
        <taxon>Chlorellales</taxon>
        <taxon>Chlorellaceae</taxon>
        <taxon>Auxenochlorella</taxon>
    </lineage>
</organism>
<dbReference type="GO" id="GO:0005666">
    <property type="term" value="C:RNA polymerase III complex"/>
    <property type="evidence" value="ECO:0007669"/>
    <property type="project" value="TreeGrafter"/>
</dbReference>
<dbReference type="HAMAP" id="MF_00320">
    <property type="entry name" value="RNApol_arch_Rpo3"/>
    <property type="match status" value="1"/>
</dbReference>
<dbReference type="Pfam" id="PF01193">
    <property type="entry name" value="RNA_pol_L"/>
    <property type="match status" value="1"/>
</dbReference>
<dbReference type="AlphaFoldDB" id="A0A1D2AB01"/>
<evidence type="ECO:0000256" key="2">
    <source>
        <dbReference type="ARBA" id="ARBA00022083"/>
    </source>
</evidence>
<keyword evidence="3" id="KW-0240">DNA-directed RNA polymerase</keyword>
<comment type="subcellular location">
    <subcellularLocation>
        <location evidence="1">Nucleus</location>
    </subcellularLocation>
</comment>
<evidence type="ECO:0000256" key="6">
    <source>
        <dbReference type="ARBA" id="ARBA00025804"/>
    </source>
</evidence>
<evidence type="ECO:0000256" key="7">
    <source>
        <dbReference type="ARBA" id="ARBA00031776"/>
    </source>
</evidence>
<dbReference type="InterPro" id="IPR022842">
    <property type="entry name" value="RNAP_Rpo3/Rpb3/RPAC1"/>
</dbReference>
<dbReference type="SUPFAM" id="SSF55257">
    <property type="entry name" value="RBP11-like subunits of RNA polymerase"/>
    <property type="match status" value="1"/>
</dbReference>
<dbReference type="Pfam" id="PF01000">
    <property type="entry name" value="RNA_pol_A_bac"/>
    <property type="match status" value="1"/>
</dbReference>
<dbReference type="InterPro" id="IPR011262">
    <property type="entry name" value="DNA-dir_RNA_pol_insert"/>
</dbReference>
<name>A0A1D2AB01_AUXPR</name>
<dbReference type="InterPro" id="IPR036603">
    <property type="entry name" value="RBP11-like"/>
</dbReference>
<dbReference type="GO" id="GO:0005736">
    <property type="term" value="C:RNA polymerase I complex"/>
    <property type="evidence" value="ECO:0007669"/>
    <property type="project" value="TreeGrafter"/>
</dbReference>
<reference evidence="10" key="1">
    <citation type="submission" date="2015-08" db="EMBL/GenBank/DDBJ databases">
        <authorList>
            <person name="Babu N.S."/>
            <person name="Beckwith C.J."/>
            <person name="Beseler K.G."/>
            <person name="Brison A."/>
            <person name="Carone J.V."/>
            <person name="Caskin T.P."/>
            <person name="Diamond M."/>
            <person name="Durham M.E."/>
            <person name="Foxe J.M."/>
            <person name="Go M."/>
            <person name="Henderson B.A."/>
            <person name="Jones I.B."/>
            <person name="McGettigan J.A."/>
            <person name="Micheletti S.J."/>
            <person name="Nasrallah M.E."/>
            <person name="Ortiz D."/>
            <person name="Piller C.R."/>
            <person name="Privatt S.R."/>
            <person name="Schneider S.L."/>
            <person name="Sharp S."/>
            <person name="Smith T.C."/>
            <person name="Stanton J.D."/>
            <person name="Ullery H.E."/>
            <person name="Wilson R.J."/>
            <person name="Serrano M.G."/>
            <person name="Buck G."/>
            <person name="Lee V."/>
            <person name="Wang Y."/>
            <person name="Carvalho R."/>
            <person name="Voegtly L."/>
            <person name="Shi R."/>
            <person name="Duckworth R."/>
            <person name="Johnson A."/>
            <person name="Loviza R."/>
            <person name="Walstead R."/>
            <person name="Shah Z."/>
            <person name="Kiflezghi M."/>
            <person name="Wade K."/>
            <person name="Ball S.L."/>
            <person name="Bradley K.W."/>
            <person name="Asai D.J."/>
            <person name="Bowman C.A."/>
            <person name="Russell D.A."/>
            <person name="Pope W.H."/>
            <person name="Jacobs-Sera D."/>
            <person name="Hendrix R.W."/>
            <person name="Hatfull G.F."/>
        </authorList>
    </citation>
    <scope>NUCLEOTIDE SEQUENCE</scope>
</reference>
<dbReference type="Gene3D" id="3.30.1360.10">
    <property type="entry name" value="RNA polymerase, RBP11-like subunit"/>
    <property type="match status" value="1"/>
</dbReference>
<dbReference type="InterPro" id="IPR011263">
    <property type="entry name" value="DNA-dir_RNA_pol_RpoA/D/Rpb3"/>
</dbReference>